<dbReference type="Proteomes" id="UP001595989">
    <property type="component" value="Unassembled WGS sequence"/>
</dbReference>
<keyword evidence="4" id="KW-1185">Reference proteome</keyword>
<name>A0ABV9DJ38_9BACI</name>
<dbReference type="InterPro" id="IPR050194">
    <property type="entry name" value="Glycosyltransferase_grp1"/>
</dbReference>
<dbReference type="Pfam" id="PF13439">
    <property type="entry name" value="Glyco_transf_4"/>
    <property type="match status" value="1"/>
</dbReference>
<proteinExistence type="predicted"/>
<dbReference type="RefSeq" id="WP_390294300.1">
    <property type="nucleotide sequence ID" value="NZ_JBHSFU010000004.1"/>
</dbReference>
<protein>
    <submittedName>
        <fullName evidence="3">Glycosyltransferase</fullName>
        <ecNumber evidence="3">2.4.-.-</ecNumber>
    </submittedName>
</protein>
<dbReference type="Pfam" id="PF00534">
    <property type="entry name" value="Glycos_transf_1"/>
    <property type="match status" value="1"/>
</dbReference>
<keyword evidence="3" id="KW-0808">Transferase</keyword>
<comment type="caution">
    <text evidence="3">The sequence shown here is derived from an EMBL/GenBank/DDBJ whole genome shotgun (WGS) entry which is preliminary data.</text>
</comment>
<evidence type="ECO:0000313" key="4">
    <source>
        <dbReference type="Proteomes" id="UP001595989"/>
    </source>
</evidence>
<evidence type="ECO:0000313" key="3">
    <source>
        <dbReference type="EMBL" id="MFC4558015.1"/>
    </source>
</evidence>
<dbReference type="Gene3D" id="3.40.50.2000">
    <property type="entry name" value="Glycogen Phosphorylase B"/>
    <property type="match status" value="2"/>
</dbReference>
<dbReference type="EC" id="2.4.-.-" evidence="3"/>
<dbReference type="SUPFAM" id="SSF53756">
    <property type="entry name" value="UDP-Glycosyltransferase/glycogen phosphorylase"/>
    <property type="match status" value="1"/>
</dbReference>
<dbReference type="InterPro" id="IPR028098">
    <property type="entry name" value="Glyco_trans_4-like_N"/>
</dbReference>
<organism evidence="3 4">
    <name type="scientific">Virgibacillus kekensis</name>
    <dbReference type="NCBI Taxonomy" id="202261"/>
    <lineage>
        <taxon>Bacteria</taxon>
        <taxon>Bacillati</taxon>
        <taxon>Bacillota</taxon>
        <taxon>Bacilli</taxon>
        <taxon>Bacillales</taxon>
        <taxon>Bacillaceae</taxon>
        <taxon>Virgibacillus</taxon>
    </lineage>
</organism>
<feature type="domain" description="Glycosyl transferase family 1" evidence="1">
    <location>
        <begin position="201"/>
        <end position="349"/>
    </location>
</feature>
<dbReference type="EMBL" id="JBHSFU010000004">
    <property type="protein sequence ID" value="MFC4558015.1"/>
    <property type="molecule type" value="Genomic_DNA"/>
</dbReference>
<evidence type="ECO:0000259" key="2">
    <source>
        <dbReference type="Pfam" id="PF13439"/>
    </source>
</evidence>
<reference evidence="4" key="1">
    <citation type="journal article" date="2019" name="Int. J. Syst. Evol. Microbiol.">
        <title>The Global Catalogue of Microorganisms (GCM) 10K type strain sequencing project: providing services to taxonomists for standard genome sequencing and annotation.</title>
        <authorList>
            <consortium name="The Broad Institute Genomics Platform"/>
            <consortium name="The Broad Institute Genome Sequencing Center for Infectious Disease"/>
            <person name="Wu L."/>
            <person name="Ma J."/>
        </authorList>
    </citation>
    <scope>NUCLEOTIDE SEQUENCE [LARGE SCALE GENOMIC DNA]</scope>
    <source>
        <strain evidence="4">CGMCC 4.7426</strain>
    </source>
</reference>
<gene>
    <name evidence="3" type="ORF">ACFO3D_07315</name>
</gene>
<evidence type="ECO:0000259" key="1">
    <source>
        <dbReference type="Pfam" id="PF00534"/>
    </source>
</evidence>
<sequence>MHVLIVPSWYPTERNPIAGIFFKDQAKALQEKGYKVTIAYPEIIPLREKSSEKMGYSVKEEDGIITYRYSVRNPFPRRFKTFERLLYSSKLKILYKEIIKEQGIPDVIHAHSSFLAGWSSNKLSAIHKVPIVLTEHSSTIGKGKLTPKQKRLLSEILSEADKVISVGPGLAKTLGEYIPEDKLKMIPNLVNTDEFGIETHIGSEKFRFFSLARLDSNKGMDVLVDAYTNAFSSEDNTELVIGGDGPLKEELKNQVAKKGLQGNVHFLGQLNRDQVINEMQKCDAFVLASKYETFGIVYLEALASGKPIIATKCGGPEIIVNNKNGILVPVDNQNELADALKSILKTAEEYSPEEIRQDCIARFGKERIIQDISRLYEEAIRNK</sequence>
<accession>A0ABV9DJ38</accession>
<feature type="domain" description="Glycosyltransferase subfamily 4-like N-terminal" evidence="2">
    <location>
        <begin position="21"/>
        <end position="193"/>
    </location>
</feature>
<dbReference type="InterPro" id="IPR001296">
    <property type="entry name" value="Glyco_trans_1"/>
</dbReference>
<dbReference type="GO" id="GO:0016757">
    <property type="term" value="F:glycosyltransferase activity"/>
    <property type="evidence" value="ECO:0007669"/>
    <property type="project" value="UniProtKB-KW"/>
</dbReference>
<dbReference type="PANTHER" id="PTHR45947">
    <property type="entry name" value="SULFOQUINOVOSYL TRANSFERASE SQD2"/>
    <property type="match status" value="1"/>
</dbReference>
<keyword evidence="3" id="KW-0328">Glycosyltransferase</keyword>
<dbReference type="PANTHER" id="PTHR45947:SF3">
    <property type="entry name" value="SULFOQUINOVOSYL TRANSFERASE SQD2"/>
    <property type="match status" value="1"/>
</dbReference>